<proteinExistence type="predicted"/>
<organism evidence="3 4">
    <name type="scientific">Pedobacter flavus</name>
    <dbReference type="NCBI Taxonomy" id="3113906"/>
    <lineage>
        <taxon>Bacteria</taxon>
        <taxon>Pseudomonadati</taxon>
        <taxon>Bacteroidota</taxon>
        <taxon>Sphingobacteriia</taxon>
        <taxon>Sphingobacteriales</taxon>
        <taxon>Sphingobacteriaceae</taxon>
        <taxon>Pedobacter</taxon>
    </lineage>
</organism>
<feature type="transmembrane region" description="Helical" evidence="1">
    <location>
        <begin position="88"/>
        <end position="106"/>
    </location>
</feature>
<protein>
    <submittedName>
        <fullName evidence="3">LiaF domain-containing protein</fullName>
    </submittedName>
</protein>
<feature type="transmembrane region" description="Helical" evidence="1">
    <location>
        <begin position="12"/>
        <end position="30"/>
    </location>
</feature>
<evidence type="ECO:0000313" key="4">
    <source>
        <dbReference type="Proteomes" id="UP001337681"/>
    </source>
</evidence>
<keyword evidence="1" id="KW-0472">Membrane</keyword>
<feature type="transmembrane region" description="Helical" evidence="1">
    <location>
        <begin position="36"/>
        <end position="57"/>
    </location>
</feature>
<evidence type="ECO:0000259" key="2">
    <source>
        <dbReference type="Pfam" id="PF22570"/>
    </source>
</evidence>
<dbReference type="PANTHER" id="PTHR40763:SF5">
    <property type="entry name" value="MEMBRANE PROTEIN"/>
    <property type="match status" value="1"/>
</dbReference>
<dbReference type="Pfam" id="PF22570">
    <property type="entry name" value="LiaF-TM"/>
    <property type="match status" value="1"/>
</dbReference>
<keyword evidence="4" id="KW-1185">Reference proteome</keyword>
<dbReference type="InterPro" id="IPR054331">
    <property type="entry name" value="LiaF_TM"/>
</dbReference>
<dbReference type="Proteomes" id="UP001337681">
    <property type="component" value="Unassembled WGS sequence"/>
</dbReference>
<sequence length="248" mass="27659">MENFNMPQKQKSNTHWGGIILLVIGSLFLFKNLDVYLFDWIFSWSTILLALGLIIGFKSNFTGKTWLILTIIGGVFTVKNIITEFYYVESVFTPIALILIGLVLLFKKDQNKFINNFGGDLNDPNQTQDTADIKSEDIVNSTNIFGGSNQKLFTKNLKGGEITAIFGGGDVDLTQTDFENDIVINVTAICGGFKLLVPPTWEVKNEVSAIFGGIDDKRSLIQNISDFPRKRLILKGTVLFGGLDIRNY</sequence>
<dbReference type="EMBL" id="JAZDQU010000002">
    <property type="protein sequence ID" value="MEE1885458.1"/>
    <property type="molecule type" value="Genomic_DNA"/>
</dbReference>
<feature type="domain" description="LiaF transmembrane" evidence="2">
    <location>
        <begin position="16"/>
        <end position="111"/>
    </location>
</feature>
<name>A0ABU7H380_9SPHI</name>
<reference evidence="3 4" key="1">
    <citation type="submission" date="2024-01" db="EMBL/GenBank/DDBJ databases">
        <title>Pedobacter sp. nov., isolated from oil-contaminated soil.</title>
        <authorList>
            <person name="Le N.T.T."/>
        </authorList>
    </citation>
    <scope>NUCLEOTIDE SEQUENCE [LARGE SCALE GENOMIC DNA]</scope>
    <source>
        <strain evidence="3 4">VNH31</strain>
    </source>
</reference>
<keyword evidence="1" id="KW-0812">Transmembrane</keyword>
<gene>
    <name evidence="3" type="ORF">VRU49_08530</name>
</gene>
<comment type="caution">
    <text evidence="3">The sequence shown here is derived from an EMBL/GenBank/DDBJ whole genome shotgun (WGS) entry which is preliminary data.</text>
</comment>
<dbReference type="RefSeq" id="WP_330146356.1">
    <property type="nucleotide sequence ID" value="NZ_JAZDQU010000002.1"/>
</dbReference>
<dbReference type="PANTHER" id="PTHR40763">
    <property type="entry name" value="MEMBRANE PROTEIN-RELATED"/>
    <property type="match status" value="1"/>
</dbReference>
<keyword evidence="1" id="KW-1133">Transmembrane helix</keyword>
<evidence type="ECO:0000313" key="3">
    <source>
        <dbReference type="EMBL" id="MEE1885458.1"/>
    </source>
</evidence>
<accession>A0ABU7H380</accession>
<feature type="transmembrane region" description="Helical" evidence="1">
    <location>
        <begin position="64"/>
        <end position="82"/>
    </location>
</feature>
<evidence type="ECO:0000256" key="1">
    <source>
        <dbReference type="SAM" id="Phobius"/>
    </source>
</evidence>